<dbReference type="AlphaFoldDB" id="A0A2S0VQ62"/>
<evidence type="ECO:0000313" key="7">
    <source>
        <dbReference type="EMBL" id="AWB66344.1"/>
    </source>
</evidence>
<evidence type="ECO:0000256" key="3">
    <source>
        <dbReference type="ARBA" id="ARBA00022692"/>
    </source>
</evidence>
<evidence type="ECO:0000256" key="5">
    <source>
        <dbReference type="ARBA" id="ARBA00023136"/>
    </source>
</evidence>
<dbReference type="Proteomes" id="UP000244441">
    <property type="component" value="Chromosome"/>
</dbReference>
<organism evidence="7 9">
    <name type="scientific">Saccharobesus litoralis</name>
    <dbReference type="NCBI Taxonomy" id="2172099"/>
    <lineage>
        <taxon>Bacteria</taxon>
        <taxon>Pseudomonadati</taxon>
        <taxon>Pseudomonadota</taxon>
        <taxon>Gammaproteobacteria</taxon>
        <taxon>Alteromonadales</taxon>
        <taxon>Alteromonadaceae</taxon>
        <taxon>Saccharobesus</taxon>
    </lineage>
</organism>
<dbReference type="KEGG" id="cate:C2869_21655"/>
<keyword evidence="9" id="KW-1185">Reference proteome</keyword>
<proteinExistence type="inferred from homology"/>
<evidence type="ECO:0000256" key="1">
    <source>
        <dbReference type="ARBA" id="ARBA00004370"/>
    </source>
</evidence>
<dbReference type="PANTHER" id="PTHR21659">
    <property type="entry name" value="HYDROPHOBIC PROTEIN RCI2 LOW TEMPERATURE AND SALT RESPONSIVE PROTEIN LTI6 -RELATED"/>
    <property type="match status" value="1"/>
</dbReference>
<accession>A0A2S0VQ62</accession>
<evidence type="ECO:0000256" key="4">
    <source>
        <dbReference type="ARBA" id="ARBA00022989"/>
    </source>
</evidence>
<dbReference type="InterPro" id="IPR000612">
    <property type="entry name" value="PMP3"/>
</dbReference>
<dbReference type="EMBL" id="CP026604">
    <property type="protein sequence ID" value="AWB68846.1"/>
    <property type="molecule type" value="Genomic_DNA"/>
</dbReference>
<keyword evidence="4 6" id="KW-1133">Transmembrane helix</keyword>
<evidence type="ECO:0000313" key="8">
    <source>
        <dbReference type="EMBL" id="AWB68846.1"/>
    </source>
</evidence>
<dbReference type="EMBL" id="CP026604">
    <property type="protein sequence ID" value="AWB66344.1"/>
    <property type="molecule type" value="Genomic_DNA"/>
</dbReference>
<protein>
    <submittedName>
        <fullName evidence="7">YqaE/Pmp3 family membrane protein</fullName>
    </submittedName>
</protein>
<evidence type="ECO:0000256" key="6">
    <source>
        <dbReference type="SAM" id="Phobius"/>
    </source>
</evidence>
<dbReference type="GO" id="GO:0016020">
    <property type="term" value="C:membrane"/>
    <property type="evidence" value="ECO:0007669"/>
    <property type="project" value="UniProtKB-SubCell"/>
</dbReference>
<dbReference type="PANTHER" id="PTHR21659:SF42">
    <property type="entry name" value="UPF0057 MEMBRANE PROTEIN ZK632.10-RELATED"/>
    <property type="match status" value="1"/>
</dbReference>
<comment type="subcellular location">
    <subcellularLocation>
        <location evidence="1">Membrane</location>
    </subcellularLocation>
</comment>
<dbReference type="RefSeq" id="WP_108602409.1">
    <property type="nucleotide sequence ID" value="NZ_CP026604.1"/>
</dbReference>
<evidence type="ECO:0000313" key="9">
    <source>
        <dbReference type="Proteomes" id="UP000244441"/>
    </source>
</evidence>
<dbReference type="Pfam" id="PF01679">
    <property type="entry name" value="Pmp3"/>
    <property type="match status" value="1"/>
</dbReference>
<feature type="transmembrane region" description="Helical" evidence="6">
    <location>
        <begin position="28"/>
        <end position="45"/>
    </location>
</feature>
<gene>
    <name evidence="7" type="ORF">C2869_07815</name>
    <name evidence="8" type="ORF">C2869_21655</name>
</gene>
<name>A0A2S0VQ62_9ALTE</name>
<keyword evidence="3 6" id="KW-0812">Transmembrane</keyword>
<reference evidence="7 9" key="1">
    <citation type="submission" date="2018-01" db="EMBL/GenBank/DDBJ databases">
        <title>Genome sequence of a Cantenovulum-like bacteria.</title>
        <authorList>
            <person name="Tan W.R."/>
            <person name="Lau N.-S."/>
            <person name="Go F."/>
            <person name="Amirul A.-A.A."/>
        </authorList>
    </citation>
    <scope>NUCLEOTIDE SEQUENCE [LARGE SCALE GENOMIC DNA]</scope>
    <source>
        <strain evidence="7 9">CCB-QB4</strain>
    </source>
</reference>
<evidence type="ECO:0000256" key="2">
    <source>
        <dbReference type="ARBA" id="ARBA00009530"/>
    </source>
</evidence>
<sequence>MMYLLAILLPPLAVLFIGRPIQALLNLVLTLFFWIPGAIHAVLLVHSKKQDKRTKEIVDAIKSNKE</sequence>
<dbReference type="KEGG" id="cate:C2869_07815"/>
<dbReference type="OrthoDB" id="9810121at2"/>
<comment type="similarity">
    <text evidence="2">Belongs to the UPF0057 (PMP3) family.</text>
</comment>
<keyword evidence="5 6" id="KW-0472">Membrane</keyword>